<sequence length="57" mass="6628">VLNAVEINRLTLESLIDGKQQWDEQIPVTLVPTYDGDQLRQFFVMNKNRLAELNINI</sequence>
<evidence type="ECO:0000313" key="1">
    <source>
        <dbReference type="EMBL" id="CAF4926734.1"/>
    </source>
</evidence>
<evidence type="ECO:0000313" key="2">
    <source>
        <dbReference type="Proteomes" id="UP000676336"/>
    </source>
</evidence>
<dbReference type="Proteomes" id="UP000676336">
    <property type="component" value="Unassembled WGS sequence"/>
</dbReference>
<accession>A0A8S3CNY1</accession>
<feature type="non-terminal residue" evidence="1">
    <location>
        <position position="57"/>
    </location>
</feature>
<dbReference type="EMBL" id="CAJOBI010181154">
    <property type="protein sequence ID" value="CAF4926734.1"/>
    <property type="molecule type" value="Genomic_DNA"/>
</dbReference>
<name>A0A8S3CNY1_9BILA</name>
<protein>
    <submittedName>
        <fullName evidence="1">Uncharacterized protein</fullName>
    </submittedName>
</protein>
<gene>
    <name evidence="1" type="ORF">SMN809_LOCUS52986</name>
</gene>
<feature type="non-terminal residue" evidence="1">
    <location>
        <position position="1"/>
    </location>
</feature>
<dbReference type="AlphaFoldDB" id="A0A8S3CNY1"/>
<reference evidence="1" key="1">
    <citation type="submission" date="2021-02" db="EMBL/GenBank/DDBJ databases">
        <authorList>
            <person name="Nowell W R."/>
        </authorList>
    </citation>
    <scope>NUCLEOTIDE SEQUENCE</scope>
</reference>
<organism evidence="1 2">
    <name type="scientific">Rotaria magnacalcarata</name>
    <dbReference type="NCBI Taxonomy" id="392030"/>
    <lineage>
        <taxon>Eukaryota</taxon>
        <taxon>Metazoa</taxon>
        <taxon>Spiralia</taxon>
        <taxon>Gnathifera</taxon>
        <taxon>Rotifera</taxon>
        <taxon>Eurotatoria</taxon>
        <taxon>Bdelloidea</taxon>
        <taxon>Philodinida</taxon>
        <taxon>Philodinidae</taxon>
        <taxon>Rotaria</taxon>
    </lineage>
</organism>
<proteinExistence type="predicted"/>
<comment type="caution">
    <text evidence="1">The sequence shown here is derived from an EMBL/GenBank/DDBJ whole genome shotgun (WGS) entry which is preliminary data.</text>
</comment>